<keyword evidence="1" id="KW-1133">Transmembrane helix</keyword>
<evidence type="ECO:0000313" key="2">
    <source>
        <dbReference type="EMBL" id="PLA40686.1"/>
    </source>
</evidence>
<proteinExistence type="predicted"/>
<keyword evidence="1" id="KW-0812">Transmembrane</keyword>
<dbReference type="RefSeq" id="WP_019271234.1">
    <property type="nucleotide sequence ID" value="NZ_CP072524.1"/>
</dbReference>
<sequence length="93" mass="10952">MTFIALTNIFLIILFVFTMLFVRWRNHKLKQAYLARLLKQPETFEWLSRNLSGDEVKDIQAILTHFGLPLQESKQLINIFHSQNPGKMYSGLK</sequence>
<protein>
    <submittedName>
        <fullName evidence="2">Uncharacterized protein</fullName>
    </submittedName>
</protein>
<accession>A0A2I1XDI1</accession>
<comment type="caution">
    <text evidence="2">The sequence shown here is derived from an EMBL/GenBank/DDBJ whole genome shotgun (WGS) entry which is preliminary data.</text>
</comment>
<evidence type="ECO:0000313" key="3">
    <source>
        <dbReference type="Proteomes" id="UP000234767"/>
    </source>
</evidence>
<dbReference type="AlphaFoldDB" id="A0A2I1XDI1"/>
<feature type="transmembrane region" description="Helical" evidence="1">
    <location>
        <begin position="6"/>
        <end position="24"/>
    </location>
</feature>
<evidence type="ECO:0000256" key="1">
    <source>
        <dbReference type="SAM" id="Phobius"/>
    </source>
</evidence>
<gene>
    <name evidence="2" type="ORF">CYK00_03715</name>
</gene>
<keyword evidence="1" id="KW-0472">Membrane</keyword>
<organism evidence="2 3">
    <name type="scientific">Neisseria sicca</name>
    <dbReference type="NCBI Taxonomy" id="490"/>
    <lineage>
        <taxon>Bacteria</taxon>
        <taxon>Pseudomonadati</taxon>
        <taxon>Pseudomonadota</taxon>
        <taxon>Betaproteobacteria</taxon>
        <taxon>Neisseriales</taxon>
        <taxon>Neisseriaceae</taxon>
        <taxon>Neisseria</taxon>
    </lineage>
</organism>
<dbReference type="GeneID" id="64350267"/>
<reference evidence="2 3" key="1">
    <citation type="submission" date="2017-12" db="EMBL/GenBank/DDBJ databases">
        <title>Phylogenetic diversity of female urinary microbiome.</title>
        <authorList>
            <person name="Thomas-White K."/>
            <person name="Wolfe A.J."/>
        </authorList>
    </citation>
    <scope>NUCLEOTIDE SEQUENCE [LARGE SCALE GENOMIC DNA]</scope>
    <source>
        <strain evidence="2 3">UMB0321</strain>
    </source>
</reference>
<dbReference type="EMBL" id="PKJO01000003">
    <property type="protein sequence ID" value="PLA40686.1"/>
    <property type="molecule type" value="Genomic_DNA"/>
</dbReference>
<dbReference type="Proteomes" id="UP000234767">
    <property type="component" value="Unassembled WGS sequence"/>
</dbReference>
<name>A0A2I1XDI1_NEISI</name>